<evidence type="ECO:0000313" key="9">
    <source>
        <dbReference type="EMBL" id="MFD2541573.1"/>
    </source>
</evidence>
<name>A0ABW5JZI3_9FLAO</name>
<evidence type="ECO:0000256" key="2">
    <source>
        <dbReference type="ARBA" id="ARBA00005988"/>
    </source>
</evidence>
<dbReference type="PROSITE" id="PS52035">
    <property type="entry name" value="PEPTIDASE_M14"/>
    <property type="match status" value="1"/>
</dbReference>
<dbReference type="Proteomes" id="UP001597467">
    <property type="component" value="Unassembled WGS sequence"/>
</dbReference>
<dbReference type="RefSeq" id="WP_379901424.1">
    <property type="nucleotide sequence ID" value="NZ_JBHULM010000007.1"/>
</dbReference>
<dbReference type="InterPro" id="IPR000834">
    <property type="entry name" value="Peptidase_M14"/>
</dbReference>
<organism evidence="9 10">
    <name type="scientific">Lacinutrix gracilariae</name>
    <dbReference type="NCBI Taxonomy" id="1747198"/>
    <lineage>
        <taxon>Bacteria</taxon>
        <taxon>Pseudomonadati</taxon>
        <taxon>Bacteroidota</taxon>
        <taxon>Flavobacteriia</taxon>
        <taxon>Flavobacteriales</taxon>
        <taxon>Flavobacteriaceae</taxon>
        <taxon>Lacinutrix</taxon>
    </lineage>
</organism>
<keyword evidence="6" id="KW-0482">Metalloprotease</keyword>
<evidence type="ECO:0000256" key="5">
    <source>
        <dbReference type="ARBA" id="ARBA00022833"/>
    </source>
</evidence>
<dbReference type="SUPFAM" id="SSF53187">
    <property type="entry name" value="Zn-dependent exopeptidases"/>
    <property type="match status" value="1"/>
</dbReference>
<evidence type="ECO:0000256" key="3">
    <source>
        <dbReference type="ARBA" id="ARBA00022670"/>
    </source>
</evidence>
<keyword evidence="9" id="KW-0121">Carboxypeptidase</keyword>
<dbReference type="Gene3D" id="3.40.630.10">
    <property type="entry name" value="Zn peptidases"/>
    <property type="match status" value="1"/>
</dbReference>
<evidence type="ECO:0000256" key="4">
    <source>
        <dbReference type="ARBA" id="ARBA00022801"/>
    </source>
</evidence>
<evidence type="ECO:0000259" key="8">
    <source>
        <dbReference type="PROSITE" id="PS52035"/>
    </source>
</evidence>
<comment type="similarity">
    <text evidence="2 7">Belongs to the peptidase M14 family.</text>
</comment>
<evidence type="ECO:0000256" key="7">
    <source>
        <dbReference type="PROSITE-ProRule" id="PRU01379"/>
    </source>
</evidence>
<feature type="domain" description="Peptidase M14" evidence="8">
    <location>
        <begin position="21"/>
        <end position="335"/>
    </location>
</feature>
<keyword evidence="5" id="KW-0862">Zinc</keyword>
<keyword evidence="3" id="KW-0645">Protease</keyword>
<keyword evidence="4" id="KW-0378">Hydrolase</keyword>
<dbReference type="GO" id="GO:0004180">
    <property type="term" value="F:carboxypeptidase activity"/>
    <property type="evidence" value="ECO:0007669"/>
    <property type="project" value="UniProtKB-KW"/>
</dbReference>
<evidence type="ECO:0000313" key="10">
    <source>
        <dbReference type="Proteomes" id="UP001597467"/>
    </source>
</evidence>
<feature type="active site" description="Proton donor/acceptor" evidence="7">
    <location>
        <position position="309"/>
    </location>
</feature>
<keyword evidence="10" id="KW-1185">Reference proteome</keyword>
<sequence>MQIETLKSLFKKHKEEALFHRYIHLKNIAPLLKKLESKCDVSVIGKSVLDKEIHSVTIGNGPKKILMWSQMHGNESTTTKAVFDLLNLLTSENEVSNLILNTCKIMIIPILNPDGAEAYTRINANQVDLNRDAQNLTQPESLVLKNTFEAFKPHFCYNLHGQRTIFSAGNTNNLATVSFLSPAQDADCVITDNRKRAMELIAVMNANLQQQIPDQVGIYDDAFNINCVGDTFQTYNVPTVLFEAGHYKDDYAREVVREYIFQSLVVSLKYIANSAVSGDAYTPYLSIPENQKLFYDIIIRNARVEANGELVDVAVQYQERLKEEKVVFIPKIEKIASLNDFYAHKSFDAKGSLVKTILNEDIYEGYENDLVIVNNQKLSLKLIES</sequence>
<comment type="caution">
    <text evidence="9">The sequence shown here is derived from an EMBL/GenBank/DDBJ whole genome shotgun (WGS) entry which is preliminary data.</text>
</comment>
<proteinExistence type="inferred from homology"/>
<evidence type="ECO:0000256" key="6">
    <source>
        <dbReference type="ARBA" id="ARBA00023049"/>
    </source>
</evidence>
<accession>A0ABW5JZI3</accession>
<gene>
    <name evidence="9" type="ORF">ACFSSB_04515</name>
</gene>
<dbReference type="Pfam" id="PF00246">
    <property type="entry name" value="Peptidase_M14"/>
    <property type="match status" value="1"/>
</dbReference>
<dbReference type="EMBL" id="JBHULM010000007">
    <property type="protein sequence ID" value="MFD2541573.1"/>
    <property type="molecule type" value="Genomic_DNA"/>
</dbReference>
<evidence type="ECO:0000256" key="1">
    <source>
        <dbReference type="ARBA" id="ARBA00001947"/>
    </source>
</evidence>
<reference evidence="10" key="1">
    <citation type="journal article" date="2019" name="Int. J. Syst. Evol. Microbiol.">
        <title>The Global Catalogue of Microorganisms (GCM) 10K type strain sequencing project: providing services to taxonomists for standard genome sequencing and annotation.</title>
        <authorList>
            <consortium name="The Broad Institute Genomics Platform"/>
            <consortium name="The Broad Institute Genome Sequencing Center for Infectious Disease"/>
            <person name="Wu L."/>
            <person name="Ma J."/>
        </authorList>
    </citation>
    <scope>NUCLEOTIDE SEQUENCE [LARGE SCALE GENOMIC DNA]</scope>
    <source>
        <strain evidence="10">KCTC 42808</strain>
    </source>
</reference>
<comment type="cofactor">
    <cofactor evidence="1">
        <name>Zn(2+)</name>
        <dbReference type="ChEBI" id="CHEBI:29105"/>
    </cofactor>
</comment>
<protein>
    <submittedName>
        <fullName evidence="9">M14 family zinc carboxypeptidase</fullName>
    </submittedName>
</protein>
<dbReference type="PANTHER" id="PTHR11705">
    <property type="entry name" value="PROTEASE FAMILY M14 CARBOXYPEPTIDASE A,B"/>
    <property type="match status" value="1"/>
</dbReference>
<dbReference type="PANTHER" id="PTHR11705:SF143">
    <property type="entry name" value="SLL0236 PROTEIN"/>
    <property type="match status" value="1"/>
</dbReference>